<evidence type="ECO:0000313" key="10">
    <source>
        <dbReference type="EMBL" id="SUZ49689.1"/>
    </source>
</evidence>
<feature type="domain" description="Metallo-beta-lactamase" evidence="9">
    <location>
        <begin position="94"/>
        <end position="270"/>
    </location>
</feature>
<keyword evidence="5" id="KW-0574">Periplasm</keyword>
<dbReference type="InterPro" id="IPR001018">
    <property type="entry name" value="Beta-lactamase_class-B_CS"/>
</dbReference>
<proteinExistence type="predicted"/>
<dbReference type="SUPFAM" id="SSF56281">
    <property type="entry name" value="Metallo-hydrolase/oxidoreductase"/>
    <property type="match status" value="1"/>
</dbReference>
<dbReference type="PANTHER" id="PTHR42951">
    <property type="entry name" value="METALLO-BETA-LACTAMASE DOMAIN-CONTAINING"/>
    <property type="match status" value="1"/>
</dbReference>
<dbReference type="InterPro" id="IPR050855">
    <property type="entry name" value="NDM-1-like"/>
</dbReference>
<protein>
    <recommendedName>
        <fullName evidence="9">Metallo-beta-lactamase domain-containing protein</fullName>
    </recommendedName>
</protein>
<dbReference type="SMART" id="SM00849">
    <property type="entry name" value="Lactamase_B"/>
    <property type="match status" value="1"/>
</dbReference>
<evidence type="ECO:0000256" key="3">
    <source>
        <dbReference type="ARBA" id="ARBA00022723"/>
    </source>
</evidence>
<dbReference type="GO" id="GO:0017001">
    <property type="term" value="P:antibiotic catabolic process"/>
    <property type="evidence" value="ECO:0007669"/>
    <property type="project" value="InterPro"/>
</dbReference>
<evidence type="ECO:0000256" key="5">
    <source>
        <dbReference type="ARBA" id="ARBA00022764"/>
    </source>
</evidence>
<dbReference type="InterPro" id="IPR036866">
    <property type="entry name" value="RibonucZ/Hydroxyglut_hydro"/>
</dbReference>
<dbReference type="Gene3D" id="3.60.15.10">
    <property type="entry name" value="Ribonuclease Z/Hydroxyacylglutathione hydrolase-like"/>
    <property type="match status" value="1"/>
</dbReference>
<name>A0A381N5G8_9ZZZZ</name>
<dbReference type="EMBL" id="UINC01000130">
    <property type="protein sequence ID" value="SUZ49689.1"/>
    <property type="molecule type" value="Genomic_DNA"/>
</dbReference>
<evidence type="ECO:0000256" key="1">
    <source>
        <dbReference type="ARBA" id="ARBA00001947"/>
    </source>
</evidence>
<keyword evidence="4" id="KW-0732">Signal</keyword>
<dbReference type="CDD" id="cd16280">
    <property type="entry name" value="metallo-hydrolase-like_MBL-fold"/>
    <property type="match status" value="1"/>
</dbReference>
<dbReference type="Pfam" id="PF00753">
    <property type="entry name" value="Lactamase_B"/>
    <property type="match status" value="1"/>
</dbReference>
<dbReference type="GO" id="GO:0008270">
    <property type="term" value="F:zinc ion binding"/>
    <property type="evidence" value="ECO:0007669"/>
    <property type="project" value="InterPro"/>
</dbReference>
<comment type="cofactor">
    <cofactor evidence="1">
        <name>Zn(2+)</name>
        <dbReference type="ChEBI" id="CHEBI:29105"/>
    </cofactor>
</comment>
<dbReference type="GO" id="GO:0042597">
    <property type="term" value="C:periplasmic space"/>
    <property type="evidence" value="ECO:0007669"/>
    <property type="project" value="UniProtKB-SubCell"/>
</dbReference>
<dbReference type="PROSITE" id="PS00743">
    <property type="entry name" value="BETA_LACTAMASE_B_1"/>
    <property type="match status" value="1"/>
</dbReference>
<keyword evidence="7" id="KW-0862">Zinc</keyword>
<evidence type="ECO:0000256" key="8">
    <source>
        <dbReference type="ARBA" id="ARBA00023251"/>
    </source>
</evidence>
<gene>
    <name evidence="10" type="ORF">METZ01_LOCUS2543</name>
</gene>
<comment type="subcellular location">
    <subcellularLocation>
        <location evidence="2">Periplasm</location>
    </subcellularLocation>
</comment>
<organism evidence="10">
    <name type="scientific">marine metagenome</name>
    <dbReference type="NCBI Taxonomy" id="408172"/>
    <lineage>
        <taxon>unclassified sequences</taxon>
        <taxon>metagenomes</taxon>
        <taxon>ecological metagenomes</taxon>
    </lineage>
</organism>
<reference evidence="10" key="1">
    <citation type="submission" date="2018-05" db="EMBL/GenBank/DDBJ databases">
        <authorList>
            <person name="Lanie J.A."/>
            <person name="Ng W.-L."/>
            <person name="Kazmierczak K.M."/>
            <person name="Andrzejewski T.M."/>
            <person name="Davidsen T.M."/>
            <person name="Wayne K.J."/>
            <person name="Tettelin H."/>
            <person name="Glass J.I."/>
            <person name="Rusch D."/>
            <person name="Podicherti R."/>
            <person name="Tsui H.-C.T."/>
            <person name="Winkler M.E."/>
        </authorList>
    </citation>
    <scope>NUCLEOTIDE SEQUENCE</scope>
</reference>
<dbReference type="AlphaFoldDB" id="A0A381N5G8"/>
<evidence type="ECO:0000259" key="9">
    <source>
        <dbReference type="SMART" id="SM00849"/>
    </source>
</evidence>
<accession>A0A381N5G8</accession>
<keyword evidence="6" id="KW-0378">Hydrolase</keyword>
<dbReference type="InterPro" id="IPR001279">
    <property type="entry name" value="Metallo-B-lactamas"/>
</dbReference>
<evidence type="ECO:0000256" key="2">
    <source>
        <dbReference type="ARBA" id="ARBA00004418"/>
    </source>
</evidence>
<dbReference type="GO" id="GO:0046677">
    <property type="term" value="P:response to antibiotic"/>
    <property type="evidence" value="ECO:0007669"/>
    <property type="project" value="UniProtKB-KW"/>
</dbReference>
<keyword evidence="3" id="KW-0479">Metal-binding</keyword>
<evidence type="ECO:0000256" key="7">
    <source>
        <dbReference type="ARBA" id="ARBA00022833"/>
    </source>
</evidence>
<evidence type="ECO:0000256" key="6">
    <source>
        <dbReference type="ARBA" id="ARBA00022801"/>
    </source>
</evidence>
<keyword evidence="8" id="KW-0046">Antibiotic resistance</keyword>
<evidence type="ECO:0000256" key="4">
    <source>
        <dbReference type="ARBA" id="ARBA00022729"/>
    </source>
</evidence>
<sequence length="321" mass="33962">MTAGLALGVGLASSTLAQPSDSPEVARHTEAARVAAGTDHPRFFEYLCRAPQRPRTRSPNAATRPVRREAPPRSDWYAAPAKVFDNLYFLGTQSLNAWAVTTSGGIVIIDPLYDYNVEAEIIEGLQALGLDPNDITHVLVSHGHGDHYGGAQALQRRFGATVLLSAADWDLMLAGSGGQPKPTRGATITDGQTLHVGDTQLTLVLTPGHTPGTISTLVPVRDGGRSHVAALWGGTAMRHNAEFYDQYIAGARKFAAAAAEAGADVVISNHSIFDAADEKITALAIRAAEDPHPFVIGEASTQSMFDMIEHCAEAGKARLGP</sequence>
<dbReference type="GO" id="GO:0008800">
    <property type="term" value="F:beta-lactamase activity"/>
    <property type="evidence" value="ECO:0007669"/>
    <property type="project" value="UniProtKB-EC"/>
</dbReference>